<dbReference type="GO" id="GO:0080120">
    <property type="term" value="P:CAAX-box protein maturation"/>
    <property type="evidence" value="ECO:0007669"/>
    <property type="project" value="UniProtKB-ARBA"/>
</dbReference>
<dbReference type="PANTHER" id="PTHR39430:SF1">
    <property type="entry name" value="PROTEASE"/>
    <property type="match status" value="1"/>
</dbReference>
<reference evidence="3 4" key="1">
    <citation type="journal article" date="2018" name="Genome Announc.">
        <title>Draft Genome Sequence of "Candidatus Phycosocius bacilliformis," an Alphaproteobacterial Ectosymbiont of the Hydrocarbon-Producing Green Alga Botryococcus braunii.</title>
        <authorList>
            <person name="Tanabe Y."/>
            <person name="Yamaguchi H."/>
            <person name="Watanabe M.M."/>
        </authorList>
    </citation>
    <scope>NUCLEOTIDE SEQUENCE [LARGE SCALE GENOMIC DNA]</scope>
    <source>
        <strain evidence="3 4">BOTRYCO-2</strain>
    </source>
</reference>
<keyword evidence="4" id="KW-1185">Reference proteome</keyword>
<evidence type="ECO:0000313" key="4">
    <source>
        <dbReference type="Proteomes" id="UP000245086"/>
    </source>
</evidence>
<organism evidence="3 4">
    <name type="scientific">Candidatus Phycosocius bacilliformis</name>
    <dbReference type="NCBI Taxonomy" id="1445552"/>
    <lineage>
        <taxon>Bacteria</taxon>
        <taxon>Pseudomonadati</taxon>
        <taxon>Pseudomonadota</taxon>
        <taxon>Alphaproteobacteria</taxon>
        <taxon>Caulobacterales</taxon>
        <taxon>Caulobacterales incertae sedis</taxon>
        <taxon>Candidatus Phycosocius</taxon>
    </lineage>
</organism>
<feature type="transmembrane region" description="Helical" evidence="1">
    <location>
        <begin position="133"/>
        <end position="152"/>
    </location>
</feature>
<protein>
    <recommendedName>
        <fullName evidence="2">CAAX prenyl protease 2/Lysostaphin resistance protein A-like domain-containing protein</fullName>
    </recommendedName>
</protein>
<feature type="transmembrane region" description="Helical" evidence="1">
    <location>
        <begin position="101"/>
        <end position="121"/>
    </location>
</feature>
<dbReference type="InterPro" id="IPR003675">
    <property type="entry name" value="Rce1/LyrA-like_dom"/>
</dbReference>
<dbReference type="EMBL" id="BFBR01000004">
    <property type="protein sequence ID" value="GBF57885.1"/>
    <property type="molecule type" value="Genomic_DNA"/>
</dbReference>
<keyword evidence="1" id="KW-1133">Transmembrane helix</keyword>
<keyword evidence="1" id="KW-0472">Membrane</keyword>
<feature type="domain" description="CAAX prenyl protease 2/Lysostaphin resistance protein A-like" evidence="2">
    <location>
        <begin position="104"/>
        <end position="194"/>
    </location>
</feature>
<gene>
    <name evidence="3" type="ORF">PbB2_01555</name>
</gene>
<dbReference type="PANTHER" id="PTHR39430">
    <property type="entry name" value="MEMBRANE-ASSOCIATED PROTEASE-RELATED"/>
    <property type="match status" value="1"/>
</dbReference>
<feature type="transmembrane region" description="Helical" evidence="1">
    <location>
        <begin position="221"/>
        <end position="243"/>
    </location>
</feature>
<accession>A0A2P2E9Z7</accession>
<name>A0A2P2E9Z7_9PROT</name>
<evidence type="ECO:0000313" key="3">
    <source>
        <dbReference type="EMBL" id="GBF57885.1"/>
    </source>
</evidence>
<proteinExistence type="predicted"/>
<dbReference type="Proteomes" id="UP000245086">
    <property type="component" value="Unassembled WGS sequence"/>
</dbReference>
<dbReference type="Pfam" id="PF02517">
    <property type="entry name" value="Rce1-like"/>
    <property type="match status" value="1"/>
</dbReference>
<dbReference type="AlphaFoldDB" id="A0A2P2E9Z7"/>
<feature type="transmembrane region" description="Helical" evidence="1">
    <location>
        <begin position="71"/>
        <end position="95"/>
    </location>
</feature>
<feature type="transmembrane region" description="Helical" evidence="1">
    <location>
        <begin position="158"/>
        <end position="177"/>
    </location>
</feature>
<comment type="caution">
    <text evidence="3">The sequence shown here is derived from an EMBL/GenBank/DDBJ whole genome shotgun (WGS) entry which is preliminary data.</text>
</comment>
<evidence type="ECO:0000256" key="1">
    <source>
        <dbReference type="SAM" id="Phobius"/>
    </source>
</evidence>
<dbReference type="GO" id="GO:0004175">
    <property type="term" value="F:endopeptidase activity"/>
    <property type="evidence" value="ECO:0007669"/>
    <property type="project" value="UniProtKB-ARBA"/>
</dbReference>
<evidence type="ECO:0000259" key="2">
    <source>
        <dbReference type="Pfam" id="PF02517"/>
    </source>
</evidence>
<keyword evidence="1" id="KW-0812">Transmembrane</keyword>
<sequence>MVYAWLAAYGAGEISHHLSFLIGESGGPDYFREPINLGLALLALWLWRGLSGDGAPLAPTLGSPTWGLGGGWIVGCVLPGLALVLMAALGAGIFSPTRVQLLALILPIPFILIHALAEEVIIRGIAQRSAQRLYGPMAGIGLAALTFCILQATQGYASVWHIVNSALFGAVLGFLALGRGGIWAAAAGHAGWTWLETSWIGDGVTFTKMPGFWAGFGPDSYGAPTFTVVLMFTLGLIGAGRALQARKDRQ</sequence>